<dbReference type="RefSeq" id="WP_088274139.1">
    <property type="nucleotide sequence ID" value="NZ_FNVE01000002.1"/>
</dbReference>
<dbReference type="EMBL" id="FNVE01000002">
    <property type="protein sequence ID" value="SEF89514.1"/>
    <property type="molecule type" value="Genomic_DNA"/>
</dbReference>
<name>A0AAQ1JPA4_9GAMM</name>
<protein>
    <submittedName>
        <fullName evidence="2">Uncharacterized conserved protein</fullName>
    </submittedName>
</protein>
<evidence type="ECO:0000313" key="2">
    <source>
        <dbReference type="EMBL" id="SEF89514.1"/>
    </source>
</evidence>
<proteinExistence type="predicted"/>
<gene>
    <name evidence="2" type="ORF">SAMN05216586_102227</name>
</gene>
<dbReference type="Pfam" id="PF04214">
    <property type="entry name" value="DUF411"/>
    <property type="match status" value="1"/>
</dbReference>
<organism evidence="2 3">
    <name type="scientific">Halopseudomonas aestusnigri</name>
    <dbReference type="NCBI Taxonomy" id="857252"/>
    <lineage>
        <taxon>Bacteria</taxon>
        <taxon>Pseudomonadati</taxon>
        <taxon>Pseudomonadota</taxon>
        <taxon>Gammaproteobacteria</taxon>
        <taxon>Pseudomonadales</taxon>
        <taxon>Pseudomonadaceae</taxon>
        <taxon>Halopseudomonas</taxon>
    </lineage>
</organism>
<keyword evidence="3" id="KW-1185">Reference proteome</keyword>
<keyword evidence="1" id="KW-0732">Signal</keyword>
<evidence type="ECO:0000256" key="1">
    <source>
        <dbReference type="SAM" id="SignalP"/>
    </source>
</evidence>
<dbReference type="InterPro" id="IPR036249">
    <property type="entry name" value="Thioredoxin-like_sf"/>
</dbReference>
<dbReference type="Proteomes" id="UP000243518">
    <property type="component" value="Unassembled WGS sequence"/>
</dbReference>
<dbReference type="AlphaFoldDB" id="A0AAQ1JPA4"/>
<comment type="caution">
    <text evidence="2">The sequence shown here is derived from an EMBL/GenBank/DDBJ whole genome shotgun (WGS) entry which is preliminary data.</text>
</comment>
<evidence type="ECO:0000313" key="3">
    <source>
        <dbReference type="Proteomes" id="UP000243518"/>
    </source>
</evidence>
<feature type="chain" id="PRO_5043037885" evidence="1">
    <location>
        <begin position="19"/>
        <end position="139"/>
    </location>
</feature>
<dbReference type="InterPro" id="IPR007332">
    <property type="entry name" value="DUF411"/>
</dbReference>
<sequence length="139" mass="14943">MKNLIAGGLLLVSSLSQAADIDVYRDPSCGCCHAWIEHLEENGLEVNDHVTSEVVAMKQSLGVDPALRSCHTAIYKGFFIEGHVPASDILALEEGSTIKGLAVPGMPIGSPGMEMGERHQAYQVIAVEADGRQRVYSQH</sequence>
<dbReference type="SUPFAM" id="SSF52833">
    <property type="entry name" value="Thioredoxin-like"/>
    <property type="match status" value="1"/>
</dbReference>
<feature type="signal peptide" evidence="1">
    <location>
        <begin position="1"/>
        <end position="18"/>
    </location>
</feature>
<accession>A0AAQ1JPA4</accession>
<reference evidence="2 3" key="1">
    <citation type="submission" date="2016-10" db="EMBL/GenBank/DDBJ databases">
        <authorList>
            <person name="Varghese N."/>
            <person name="Submissions S."/>
        </authorList>
    </citation>
    <scope>NUCLEOTIDE SEQUENCE [LARGE SCALE GENOMIC DNA]</scope>
    <source>
        <strain evidence="2 3">CECT 8317</strain>
    </source>
</reference>